<keyword evidence="1" id="KW-0812">Transmembrane</keyword>
<evidence type="ECO:0000256" key="1">
    <source>
        <dbReference type="SAM" id="Phobius"/>
    </source>
</evidence>
<proteinExistence type="predicted"/>
<evidence type="ECO:0000313" key="2">
    <source>
        <dbReference type="EMBL" id="KAK7472116.1"/>
    </source>
</evidence>
<dbReference type="Proteomes" id="UP001498398">
    <property type="component" value="Unassembled WGS sequence"/>
</dbReference>
<keyword evidence="3" id="KW-1185">Reference proteome</keyword>
<accession>A0ABR1K5E2</accession>
<keyword evidence="1" id="KW-1133">Transmembrane helix</keyword>
<comment type="caution">
    <text evidence="2">The sequence shown here is derived from an EMBL/GenBank/DDBJ whole genome shotgun (WGS) entry which is preliminary data.</text>
</comment>
<dbReference type="EMBL" id="JBANRG010000001">
    <property type="protein sequence ID" value="KAK7472116.1"/>
    <property type="molecule type" value="Genomic_DNA"/>
</dbReference>
<protein>
    <submittedName>
        <fullName evidence="2">Uncharacterized protein</fullName>
    </submittedName>
</protein>
<name>A0ABR1K5E2_9AGAR</name>
<keyword evidence="1" id="KW-0472">Membrane</keyword>
<organism evidence="2 3">
    <name type="scientific">Marasmiellus scandens</name>
    <dbReference type="NCBI Taxonomy" id="2682957"/>
    <lineage>
        <taxon>Eukaryota</taxon>
        <taxon>Fungi</taxon>
        <taxon>Dikarya</taxon>
        <taxon>Basidiomycota</taxon>
        <taxon>Agaricomycotina</taxon>
        <taxon>Agaricomycetes</taxon>
        <taxon>Agaricomycetidae</taxon>
        <taxon>Agaricales</taxon>
        <taxon>Marasmiineae</taxon>
        <taxon>Omphalotaceae</taxon>
        <taxon>Marasmiellus</taxon>
    </lineage>
</organism>
<evidence type="ECO:0000313" key="3">
    <source>
        <dbReference type="Proteomes" id="UP001498398"/>
    </source>
</evidence>
<reference evidence="2 3" key="1">
    <citation type="submission" date="2024-01" db="EMBL/GenBank/DDBJ databases">
        <title>A draft genome for the cacao thread blight pathogen Marasmiellus scandens.</title>
        <authorList>
            <person name="Baruah I.K."/>
            <person name="Leung J."/>
            <person name="Bukari Y."/>
            <person name="Amoako-Attah I."/>
            <person name="Meinhardt L.W."/>
            <person name="Bailey B.A."/>
            <person name="Cohen S.P."/>
        </authorList>
    </citation>
    <scope>NUCLEOTIDE SEQUENCE [LARGE SCALE GENOMIC DNA]</scope>
    <source>
        <strain evidence="2 3">GH-19</strain>
    </source>
</reference>
<gene>
    <name evidence="2" type="ORF">VKT23_000237</name>
</gene>
<sequence length="303" mass="35219">MPTPCITSPTPQELAAATQKAREASFGMRNPLLPPPPPPGAVRVHFYSHMYKVIRGTEPDMWADVQLEPNGDLVVGKLCKMWGLENCLAIDPMRWTIQRRPDESRLSGIAVHVLSNELKRAIMFTELPVSKQTARVRASREIALSLGNAGYLFIKLLFDLLMDFFNCCTPVPYWYRKSRYYYTHIYWKGFRENIKYTAIAANNEFTIKRHDLQASTQVYVSEKWESLGKSCKKYRRKCMDTGRELLDELTSLGRELELLNLLRRSVCVIIFISILWLILPLVHKWEMKRAEIQFQREVQLAFQ</sequence>
<feature type="transmembrane region" description="Helical" evidence="1">
    <location>
        <begin position="261"/>
        <end position="282"/>
    </location>
</feature>